<dbReference type="Proteomes" id="UP000614741">
    <property type="component" value="Unassembled WGS sequence"/>
</dbReference>
<keyword evidence="3" id="KW-1185">Reference proteome</keyword>
<dbReference type="SUPFAM" id="SSF52540">
    <property type="entry name" value="P-loop containing nucleoside triphosphate hydrolases"/>
    <property type="match status" value="1"/>
</dbReference>
<dbReference type="EMBL" id="BONP01000047">
    <property type="protein sequence ID" value="GIG41926.1"/>
    <property type="molecule type" value="Genomic_DNA"/>
</dbReference>
<reference evidence="2 3" key="1">
    <citation type="submission" date="2021-01" db="EMBL/GenBank/DDBJ databases">
        <title>Whole genome shotgun sequence of Cellulomonas phragmiteti NBRC 110785.</title>
        <authorList>
            <person name="Komaki H."/>
            <person name="Tamura T."/>
        </authorList>
    </citation>
    <scope>NUCLEOTIDE SEQUENCE [LARGE SCALE GENOMIC DNA]</scope>
    <source>
        <strain evidence="2 3">NBRC 110785</strain>
    </source>
</reference>
<dbReference type="PANTHER" id="PTHR40396">
    <property type="entry name" value="ATPASE-LIKE PROTEIN"/>
    <property type="match status" value="1"/>
</dbReference>
<gene>
    <name evidence="2" type="ORF">Cph01nite_36880</name>
</gene>
<name>A0ABQ4DRE8_9CELL</name>
<accession>A0ABQ4DRE8</accession>
<evidence type="ECO:0000313" key="3">
    <source>
        <dbReference type="Proteomes" id="UP000614741"/>
    </source>
</evidence>
<feature type="domain" description="ATPase AAA-type core" evidence="1">
    <location>
        <begin position="54"/>
        <end position="151"/>
    </location>
</feature>
<sequence length="436" mass="48164">MHQIGRLALMLVRFEAENFRSIAEAVTLSMVAVDHDREAAREQPLLDEHLLTVAGVYGPNASGKSNVLAALGWLRDAVRDSLRVWEDEIPVEPFAFGTWGARPSRFVVEATIDGVRVDYELEVSRDRVLYEALFEYPERRRRRIFERDGEDLSLARGLGSLAGARGLLTPRTLALSAMRRFDEERVGAFASRLLRMQAFGLRGPQGNRTRAFAAAAWASSTARLFDVEAQQQSLFDATGTDAVEPDMRQRALGLLRLADLGIDDVAFIDEPLLMPDGGTRSRRRPQLVHNAGGVRVPFELTAESEGTRAWFSLIGPTLTALDRGGLVVVDELDASLHPSLSVELLRLFRDRATNPHDAQLLFTSHDATLLNSLNRDEVWLTEKDADGSTRLGALSDFAGERVRRSQNLESAYLKGRFGGLPDVDRAGLLHALGLVG</sequence>
<evidence type="ECO:0000259" key="1">
    <source>
        <dbReference type="Pfam" id="PF13304"/>
    </source>
</evidence>
<protein>
    <recommendedName>
        <fullName evidence="1">ATPase AAA-type core domain-containing protein</fullName>
    </recommendedName>
</protein>
<dbReference type="InterPro" id="IPR027417">
    <property type="entry name" value="P-loop_NTPase"/>
</dbReference>
<dbReference type="PANTHER" id="PTHR40396:SF1">
    <property type="entry name" value="ATPASE AAA-TYPE CORE DOMAIN-CONTAINING PROTEIN"/>
    <property type="match status" value="1"/>
</dbReference>
<evidence type="ECO:0000313" key="2">
    <source>
        <dbReference type="EMBL" id="GIG41926.1"/>
    </source>
</evidence>
<feature type="domain" description="ATPase AAA-type core" evidence="1">
    <location>
        <begin position="228"/>
        <end position="371"/>
    </location>
</feature>
<dbReference type="InterPro" id="IPR003959">
    <property type="entry name" value="ATPase_AAA_core"/>
</dbReference>
<organism evidence="2 3">
    <name type="scientific">Cellulomonas phragmiteti</name>
    <dbReference type="NCBI Taxonomy" id="478780"/>
    <lineage>
        <taxon>Bacteria</taxon>
        <taxon>Bacillati</taxon>
        <taxon>Actinomycetota</taxon>
        <taxon>Actinomycetes</taxon>
        <taxon>Micrococcales</taxon>
        <taxon>Cellulomonadaceae</taxon>
        <taxon>Cellulomonas</taxon>
    </lineage>
</organism>
<comment type="caution">
    <text evidence="2">The sequence shown here is derived from an EMBL/GenBank/DDBJ whole genome shotgun (WGS) entry which is preliminary data.</text>
</comment>
<dbReference type="Gene3D" id="3.40.50.300">
    <property type="entry name" value="P-loop containing nucleotide triphosphate hydrolases"/>
    <property type="match status" value="2"/>
</dbReference>
<dbReference type="Pfam" id="PF13304">
    <property type="entry name" value="AAA_21"/>
    <property type="match status" value="2"/>
</dbReference>
<proteinExistence type="predicted"/>